<accession>A0A1C4GC19</accession>
<evidence type="ECO:0000313" key="2">
    <source>
        <dbReference type="EMBL" id="SCC65684.1"/>
    </source>
</evidence>
<dbReference type="AlphaFoldDB" id="A0A1C4GC19"/>
<dbReference type="OrthoDB" id="6631402at2"/>
<sequence length="94" mass="11244">MEAFKDFSITDWLFFSTVVLIWFYMVSKVCRWFLTIMIRRGWRWWNRKDDKALAIDSFYEAFNIASLEPGHTLTARTKSGLVIQIYRPKVARDA</sequence>
<dbReference type="RefSeq" id="WP_090138262.1">
    <property type="nucleotide sequence ID" value="NZ_FMBC01000061.1"/>
</dbReference>
<keyword evidence="1" id="KW-0812">Transmembrane</keyword>
<dbReference type="InterPro" id="IPR031858">
    <property type="entry name" value="DUF4752"/>
</dbReference>
<evidence type="ECO:0000313" key="3">
    <source>
        <dbReference type="Proteomes" id="UP000198515"/>
    </source>
</evidence>
<dbReference type="Proteomes" id="UP000198515">
    <property type="component" value="Unassembled WGS sequence"/>
</dbReference>
<name>A0A1C4GC19_9ENTR</name>
<keyword evidence="1" id="KW-1133">Transmembrane helix</keyword>
<feature type="transmembrane region" description="Helical" evidence="1">
    <location>
        <begin position="12"/>
        <end position="34"/>
    </location>
</feature>
<evidence type="ECO:0008006" key="4">
    <source>
        <dbReference type="Google" id="ProtNLM"/>
    </source>
</evidence>
<evidence type="ECO:0000256" key="1">
    <source>
        <dbReference type="SAM" id="Phobius"/>
    </source>
</evidence>
<proteinExistence type="predicted"/>
<gene>
    <name evidence="2" type="ORF">GA0061070_106118</name>
</gene>
<reference evidence="3" key="1">
    <citation type="submission" date="2016-08" db="EMBL/GenBank/DDBJ databases">
        <authorList>
            <person name="Varghese N."/>
            <person name="Submissions Spin"/>
        </authorList>
    </citation>
    <scope>NUCLEOTIDE SEQUENCE [LARGE SCALE GENOMIC DNA]</scope>
    <source>
        <strain evidence="3">REICA_142</strain>
    </source>
</reference>
<keyword evidence="1" id="KW-0472">Membrane</keyword>
<dbReference type="Pfam" id="PF15944">
    <property type="entry name" value="DUF4752"/>
    <property type="match status" value="1"/>
</dbReference>
<protein>
    <recommendedName>
        <fullName evidence="4">DUF4752 domain-containing protein</fullName>
    </recommendedName>
</protein>
<keyword evidence="3" id="KW-1185">Reference proteome</keyword>
<dbReference type="EMBL" id="FMBC01000061">
    <property type="protein sequence ID" value="SCC65684.1"/>
    <property type="molecule type" value="Genomic_DNA"/>
</dbReference>
<organism evidence="2 3">
    <name type="scientific">Kosakonia oryziphila</name>
    <dbReference type="NCBI Taxonomy" id="1005667"/>
    <lineage>
        <taxon>Bacteria</taxon>
        <taxon>Pseudomonadati</taxon>
        <taxon>Pseudomonadota</taxon>
        <taxon>Gammaproteobacteria</taxon>
        <taxon>Enterobacterales</taxon>
        <taxon>Enterobacteriaceae</taxon>
        <taxon>Kosakonia</taxon>
    </lineage>
</organism>